<dbReference type="GO" id="GO:0005524">
    <property type="term" value="F:ATP binding"/>
    <property type="evidence" value="ECO:0007669"/>
    <property type="project" value="UniProtKB-KW"/>
</dbReference>
<dbReference type="EMBL" id="CP020814">
    <property type="protein sequence ID" value="ARK29146.1"/>
    <property type="molecule type" value="Genomic_DNA"/>
</dbReference>
<evidence type="ECO:0000313" key="10">
    <source>
        <dbReference type="EMBL" id="ARK29146.1"/>
    </source>
</evidence>
<dbReference type="RefSeq" id="WP_066155942.1">
    <property type="nucleotide sequence ID" value="NZ_CP020814.1"/>
</dbReference>
<dbReference type="PROSITE" id="PS00455">
    <property type="entry name" value="AMP_BINDING"/>
    <property type="match status" value="1"/>
</dbReference>
<feature type="domain" description="Acetyl-coenzyme A synthetase N-terminal" evidence="9">
    <location>
        <begin position="28"/>
        <end position="83"/>
    </location>
</feature>
<dbReference type="InterPro" id="IPR045851">
    <property type="entry name" value="AMP-bd_C_sf"/>
</dbReference>
<feature type="domain" description="AMP-dependent synthetase/ligase" evidence="7">
    <location>
        <begin position="97"/>
        <end position="474"/>
    </location>
</feature>
<keyword evidence="6" id="KW-0007">Acetylation</keyword>
<dbReference type="Proteomes" id="UP000193006">
    <property type="component" value="Chromosome"/>
</dbReference>
<dbReference type="EC" id="6.2.1.1" evidence="2"/>
<evidence type="ECO:0000259" key="9">
    <source>
        <dbReference type="Pfam" id="PF16177"/>
    </source>
</evidence>
<dbReference type="KEGG" id="bkw:BkAM31D_04350"/>
<dbReference type="Gene3D" id="3.30.300.30">
    <property type="match status" value="1"/>
</dbReference>
<dbReference type="Pfam" id="PF00501">
    <property type="entry name" value="AMP-binding"/>
    <property type="match status" value="1"/>
</dbReference>
<evidence type="ECO:0000259" key="7">
    <source>
        <dbReference type="Pfam" id="PF00501"/>
    </source>
</evidence>
<proteinExistence type="inferred from homology"/>
<keyword evidence="3 10" id="KW-0436">Ligase</keyword>
<evidence type="ECO:0000256" key="5">
    <source>
        <dbReference type="ARBA" id="ARBA00022840"/>
    </source>
</evidence>
<organism evidence="10 11">
    <name type="scientific">Halalkalibacter krulwichiae</name>
    <dbReference type="NCBI Taxonomy" id="199441"/>
    <lineage>
        <taxon>Bacteria</taxon>
        <taxon>Bacillati</taxon>
        <taxon>Bacillota</taxon>
        <taxon>Bacilli</taxon>
        <taxon>Bacillales</taxon>
        <taxon>Bacillaceae</taxon>
        <taxon>Halalkalibacter</taxon>
    </lineage>
</organism>
<protein>
    <recommendedName>
        <fullName evidence="2">acetate--CoA ligase</fullName>
        <ecNumber evidence="2">6.2.1.1</ecNumber>
    </recommendedName>
</protein>
<evidence type="ECO:0000259" key="8">
    <source>
        <dbReference type="Pfam" id="PF13193"/>
    </source>
</evidence>
<dbReference type="Pfam" id="PF13193">
    <property type="entry name" value="AMP-binding_C"/>
    <property type="match status" value="1"/>
</dbReference>
<dbReference type="AlphaFoldDB" id="A0A1X9M6U4"/>
<evidence type="ECO:0000256" key="2">
    <source>
        <dbReference type="ARBA" id="ARBA00013275"/>
    </source>
</evidence>
<name>A0A1X9M6U4_9BACI</name>
<keyword evidence="5" id="KW-0067">ATP-binding</keyword>
<dbReference type="InterPro" id="IPR032387">
    <property type="entry name" value="ACAS_N"/>
</dbReference>
<comment type="similarity">
    <text evidence="1">Belongs to the ATP-dependent AMP-binding enzyme family.</text>
</comment>
<dbReference type="PANTHER" id="PTHR24095:SF14">
    <property type="entry name" value="ACETYL-COENZYME A SYNTHETASE 1"/>
    <property type="match status" value="1"/>
</dbReference>
<gene>
    <name evidence="10" type="primary">acsA_1</name>
    <name evidence="10" type="ORF">BkAM31D_04350</name>
</gene>
<sequence length="648" mass="73812">MAQWNPSEEYIENTRLYKWMQKLGYSEYDLFHQQSINDVEWFWRRVEKELGIPWLNHYDRVLDVEKGIQWPKWYVNGKLNAYELALGQWAKDPIMTQKEALIWEGEDGEVRRYTFSSLATEVNKVAAGLKKLDVKRGDVVALYMPMIPETIMALMAVSKIGAIFTPVFSGYGQEAIATRIAASRAKLVITVDSSQRKGKEIMLKDELDKALLNCPEVESVVVVRRTKTKAVQLKEKHIAWEELLSHQPCLEIEPMNSDEPLMLLYTSGTTGKPKGTVHTHSGFPIKAGFDAGICMDLKRQDTLFWYTDMGWMMGPFLVYGGWVNGATIMLYEGSPDFPNADRLWQLIDRYHISHLGISPTLIRSLMRHGDNWLTQKLSSLRVIASTGEPWNDDAWYWLFEKVGKEKIPIFNYTGGTEIAGGILGNVLVRPIKVSMFNAALPGMSAYVADCWGNQMENQVGELVLTKPWVGMTNGFWEQPKRYLKTYWSRWPNMWIHGDWAITDEDGYWKITGRSDDIINVAGKRVGPSEVETILASHHYVHEAGAIGIPDHRKGDALICFAVLQESIEMTNTVKETLLDFLSVKLGKSLRPNDIHFISDLPKTKNGKVMRRLIKNAYLHLKLGDISSIENPNVLDEIAQLKRPGQKNL</sequence>
<dbReference type="InterPro" id="IPR000873">
    <property type="entry name" value="AMP-dep_synth/lig_dom"/>
</dbReference>
<accession>A0A1X9M6U4</accession>
<dbReference type="InterPro" id="IPR025110">
    <property type="entry name" value="AMP-bd_C"/>
</dbReference>
<dbReference type="SUPFAM" id="SSF56801">
    <property type="entry name" value="Acetyl-CoA synthetase-like"/>
    <property type="match status" value="1"/>
</dbReference>
<evidence type="ECO:0000256" key="6">
    <source>
        <dbReference type="ARBA" id="ARBA00022990"/>
    </source>
</evidence>
<evidence type="ECO:0000256" key="4">
    <source>
        <dbReference type="ARBA" id="ARBA00022741"/>
    </source>
</evidence>
<keyword evidence="11" id="KW-1185">Reference proteome</keyword>
<evidence type="ECO:0000256" key="1">
    <source>
        <dbReference type="ARBA" id="ARBA00006432"/>
    </source>
</evidence>
<dbReference type="InterPro" id="IPR042099">
    <property type="entry name" value="ANL_N_sf"/>
</dbReference>
<dbReference type="Pfam" id="PF16177">
    <property type="entry name" value="ACAS_N"/>
    <property type="match status" value="1"/>
</dbReference>
<feature type="domain" description="AMP-binding enzyme C-terminal" evidence="8">
    <location>
        <begin position="529"/>
        <end position="607"/>
    </location>
</feature>
<evidence type="ECO:0000256" key="3">
    <source>
        <dbReference type="ARBA" id="ARBA00022598"/>
    </source>
</evidence>
<dbReference type="GO" id="GO:0006085">
    <property type="term" value="P:acetyl-CoA biosynthetic process"/>
    <property type="evidence" value="ECO:0007669"/>
    <property type="project" value="TreeGrafter"/>
</dbReference>
<evidence type="ECO:0000313" key="11">
    <source>
        <dbReference type="Proteomes" id="UP000193006"/>
    </source>
</evidence>
<keyword evidence="4" id="KW-0547">Nucleotide-binding</keyword>
<dbReference type="InterPro" id="IPR020845">
    <property type="entry name" value="AMP-binding_CS"/>
</dbReference>
<dbReference type="STRING" id="199441.BkAM31D_04350"/>
<dbReference type="Gene3D" id="3.40.50.12780">
    <property type="entry name" value="N-terminal domain of ligase-like"/>
    <property type="match status" value="1"/>
</dbReference>
<dbReference type="PANTHER" id="PTHR24095">
    <property type="entry name" value="ACETYL-COENZYME A SYNTHETASE"/>
    <property type="match status" value="1"/>
</dbReference>
<reference evidence="10 11" key="1">
    <citation type="submission" date="2017-04" db="EMBL/GenBank/DDBJ databases">
        <title>Bacillus krulwichiae AM31D Genome sequencing and assembly.</title>
        <authorList>
            <person name="Krulwich T.A."/>
            <person name="Anastor L."/>
            <person name="Ehrlich R."/>
            <person name="Ehrlich G.D."/>
            <person name="Janto B."/>
        </authorList>
    </citation>
    <scope>NUCLEOTIDE SEQUENCE [LARGE SCALE GENOMIC DNA]</scope>
    <source>
        <strain evidence="10 11">AM31D</strain>
    </source>
</reference>
<dbReference type="GO" id="GO:0003987">
    <property type="term" value="F:acetate-CoA ligase activity"/>
    <property type="evidence" value="ECO:0007669"/>
    <property type="project" value="UniProtKB-EC"/>
</dbReference>